<protein>
    <submittedName>
        <fullName evidence="10">Acyl-CoA dehydrogenase-like protein</fullName>
    </submittedName>
</protein>
<dbReference type="InterPro" id="IPR006091">
    <property type="entry name" value="Acyl-CoA_Oxase/DH_mid-dom"/>
</dbReference>
<evidence type="ECO:0000256" key="4">
    <source>
        <dbReference type="ARBA" id="ARBA00022827"/>
    </source>
</evidence>
<dbReference type="SUPFAM" id="SSF47203">
    <property type="entry name" value="Acyl-CoA dehydrogenase C-terminal domain-like"/>
    <property type="match status" value="1"/>
</dbReference>
<feature type="domain" description="Acyl-CoA dehydrogenase/oxidase C-terminal" evidence="7">
    <location>
        <begin position="246"/>
        <end position="379"/>
    </location>
</feature>
<accession>A0A0H2Y055</accession>
<dbReference type="Gene3D" id="1.20.140.10">
    <property type="entry name" value="Butyryl-CoA Dehydrogenase, subunit A, domain 3"/>
    <property type="match status" value="1"/>
</dbReference>
<dbReference type="HOGENOM" id="CLU_018204_0_2_4"/>
<dbReference type="FunFam" id="1.20.140.10:FF:000012">
    <property type="entry name" value="Acyl-CoA dehydrogenase fadE12"/>
    <property type="match status" value="1"/>
</dbReference>
<dbReference type="Pfam" id="PF00441">
    <property type="entry name" value="Acyl-CoA_dh_1"/>
    <property type="match status" value="1"/>
</dbReference>
<comment type="similarity">
    <text evidence="2">Belongs to the acyl-CoA dehydrogenase family.</text>
</comment>
<feature type="domain" description="Acyl-CoA dehydrogenase/oxidase N-terminal" evidence="9">
    <location>
        <begin position="24"/>
        <end position="130"/>
    </location>
</feature>
<evidence type="ECO:0000259" key="8">
    <source>
        <dbReference type="Pfam" id="PF02770"/>
    </source>
</evidence>
<dbReference type="InterPro" id="IPR009100">
    <property type="entry name" value="AcylCoA_DH/oxidase_NM_dom_sf"/>
</dbReference>
<evidence type="ECO:0000259" key="9">
    <source>
        <dbReference type="Pfam" id="PF02771"/>
    </source>
</evidence>
<dbReference type="SUPFAM" id="SSF56645">
    <property type="entry name" value="Acyl-CoA dehydrogenase NM domain-like"/>
    <property type="match status" value="1"/>
</dbReference>
<dbReference type="FunFam" id="1.10.540.10:FF:000013">
    <property type="entry name" value="Acyl-CoA dehydrogenase"/>
    <property type="match status" value="1"/>
</dbReference>
<keyword evidence="5" id="KW-0560">Oxidoreductase</keyword>
<dbReference type="PIRSF" id="PIRSF016578">
    <property type="entry name" value="HsaA"/>
    <property type="match status" value="1"/>
</dbReference>
<evidence type="ECO:0000256" key="6">
    <source>
        <dbReference type="SAM" id="MobiDB-lite"/>
    </source>
</evidence>
<dbReference type="AlphaFoldDB" id="A0A0H2Y055"/>
<feature type="region of interest" description="Disordered" evidence="6">
    <location>
        <begin position="1"/>
        <end position="21"/>
    </location>
</feature>
<dbReference type="InterPro" id="IPR037069">
    <property type="entry name" value="AcylCoA_DH/ox_N_sf"/>
</dbReference>
<dbReference type="InterPro" id="IPR013786">
    <property type="entry name" value="AcylCoA_DH/ox_N"/>
</dbReference>
<evidence type="ECO:0000256" key="3">
    <source>
        <dbReference type="ARBA" id="ARBA00022630"/>
    </source>
</evidence>
<dbReference type="InterPro" id="IPR006089">
    <property type="entry name" value="Acyl-CoA_DH_CS"/>
</dbReference>
<dbReference type="Gene3D" id="2.40.110.10">
    <property type="entry name" value="Butyryl-CoA Dehydrogenase, subunit A, domain 2"/>
    <property type="match status" value="1"/>
</dbReference>
<feature type="domain" description="Acyl-CoA oxidase/dehydrogenase middle" evidence="8">
    <location>
        <begin position="135"/>
        <end position="233"/>
    </location>
</feature>
<dbReference type="GO" id="GO:0003995">
    <property type="term" value="F:acyl-CoA dehydrogenase activity"/>
    <property type="evidence" value="ECO:0007669"/>
    <property type="project" value="InterPro"/>
</dbReference>
<dbReference type="EMBL" id="CP000380">
    <property type="protein sequence ID" value="ABF80676.1"/>
    <property type="molecule type" value="Genomic_DNA"/>
</dbReference>
<evidence type="ECO:0000256" key="5">
    <source>
        <dbReference type="ARBA" id="ARBA00023002"/>
    </source>
</evidence>
<dbReference type="Pfam" id="PF02771">
    <property type="entry name" value="Acyl-CoA_dh_N"/>
    <property type="match status" value="1"/>
</dbReference>
<comment type="cofactor">
    <cofactor evidence="1">
        <name>FAD</name>
        <dbReference type="ChEBI" id="CHEBI:57692"/>
    </cofactor>
</comment>
<gene>
    <name evidence="10" type="ordered locus">Bcen_5810</name>
</gene>
<dbReference type="PANTHER" id="PTHR43884">
    <property type="entry name" value="ACYL-COA DEHYDROGENASE"/>
    <property type="match status" value="1"/>
</dbReference>
<evidence type="ECO:0000256" key="1">
    <source>
        <dbReference type="ARBA" id="ARBA00001974"/>
    </source>
</evidence>
<evidence type="ECO:0000256" key="2">
    <source>
        <dbReference type="ARBA" id="ARBA00009347"/>
    </source>
</evidence>
<dbReference type="PROSITE" id="PS00073">
    <property type="entry name" value="ACYL_COA_DH_2"/>
    <property type="match status" value="1"/>
</dbReference>
<sequence>MTRSLSFLPSSTTDMQTTQHDPYQDIREAVRDLCSQFPGEYFRQIDDARGYPDAFVDALTKAGWLAALIPQEYGGSGLGLTEASIIMEEINRAGGNSGACHGQMYNMGTLLRHGSAEQKRAYLPKIASGELRLQSMAVTEPTTGTDTTKIKTTAERRGDRYVINGQKVWISRVQHSDLMILLARTTPLADVKKKSEGMSIFVVDLHDAIGHGLTVRPIPNMVNHETNELFFDNLEIPAENLIGEEGQGFKYILDGLNAERTLIAAECIGDGYWFIDKVSQYVKERVVFGRPIGQNQGVQFPIARAFVNVEAASLMRFDAARRFDAHAPCGAQANMAKLLAADASWEAANACLQFHGGFGFACEYDVERKFRETRLYQVAPISTNLILAYVAEHILDLPRSF</sequence>
<dbReference type="InterPro" id="IPR009075">
    <property type="entry name" value="AcylCo_DH/oxidase_C"/>
</dbReference>
<name>A0A0H2Y055_BURO1</name>
<keyword evidence="3" id="KW-0285">Flavoprotein</keyword>
<reference evidence="10" key="1">
    <citation type="submission" date="2006-05" db="EMBL/GenBank/DDBJ databases">
        <title>Complete sequence of chromosome 3 of Burkholderia cenocepacia AU 1054.</title>
        <authorList>
            <consortium name="US DOE Joint Genome Institute"/>
            <person name="Copeland A."/>
            <person name="Lucas S."/>
            <person name="Lapidus A."/>
            <person name="Barry K."/>
            <person name="Detter J.C."/>
            <person name="Glavina del Rio T."/>
            <person name="Hammon N."/>
            <person name="Israni S."/>
            <person name="Dalin E."/>
            <person name="Tice H."/>
            <person name="Pitluck S."/>
            <person name="Chain P."/>
            <person name="Malfatti S."/>
            <person name="Shin M."/>
            <person name="Vergez L."/>
            <person name="Schmutz J."/>
            <person name="Larimer F."/>
            <person name="Land M."/>
            <person name="Hauser L."/>
            <person name="Kyrpides N."/>
            <person name="Lykidis A."/>
            <person name="LiPuma J.J."/>
            <person name="Konstantinidis K."/>
            <person name="Tiedje J.M."/>
            <person name="Richardson P."/>
        </authorList>
    </citation>
    <scope>NUCLEOTIDE SEQUENCE [LARGE SCALE GENOMIC DNA]</scope>
    <source>
        <strain evidence="10">AU 1054</strain>
    </source>
</reference>
<dbReference type="InterPro" id="IPR036250">
    <property type="entry name" value="AcylCo_DH-like_C"/>
</dbReference>
<keyword evidence="4" id="KW-0274">FAD</keyword>
<dbReference type="InterPro" id="IPR046373">
    <property type="entry name" value="Acyl-CoA_Oxase/DH_mid-dom_sf"/>
</dbReference>
<evidence type="ECO:0000313" key="10">
    <source>
        <dbReference type="EMBL" id="ABF80676.1"/>
    </source>
</evidence>
<dbReference type="GO" id="GO:0050660">
    <property type="term" value="F:flavin adenine dinucleotide binding"/>
    <property type="evidence" value="ECO:0007669"/>
    <property type="project" value="InterPro"/>
</dbReference>
<organism evidence="10">
    <name type="scientific">Burkholderia orbicola (strain AU 1054)</name>
    <dbReference type="NCBI Taxonomy" id="331271"/>
    <lineage>
        <taxon>Bacteria</taxon>
        <taxon>Pseudomonadati</taxon>
        <taxon>Pseudomonadota</taxon>
        <taxon>Betaproteobacteria</taxon>
        <taxon>Burkholderiales</taxon>
        <taxon>Burkholderiaceae</taxon>
        <taxon>Burkholderia</taxon>
        <taxon>Burkholderia cepacia complex</taxon>
        <taxon>Burkholderia orbicola</taxon>
    </lineage>
</organism>
<dbReference type="FunFam" id="2.40.110.10:FF:000014">
    <property type="entry name" value="Probable acyl-CoA dehydrogenase"/>
    <property type="match status" value="1"/>
</dbReference>
<proteinExistence type="inferred from homology"/>
<evidence type="ECO:0000259" key="7">
    <source>
        <dbReference type="Pfam" id="PF00441"/>
    </source>
</evidence>
<dbReference type="Pfam" id="PF02770">
    <property type="entry name" value="Acyl-CoA_dh_M"/>
    <property type="match status" value="1"/>
</dbReference>
<dbReference type="Gene3D" id="1.10.540.10">
    <property type="entry name" value="Acyl-CoA dehydrogenase/oxidase, N-terminal domain"/>
    <property type="match status" value="1"/>
</dbReference>
<dbReference type="PANTHER" id="PTHR43884:SF20">
    <property type="entry name" value="ACYL-COA DEHYDROGENASE FADE28"/>
    <property type="match status" value="1"/>
</dbReference>